<evidence type="ECO:0000256" key="6">
    <source>
        <dbReference type="ARBA" id="ARBA00022801"/>
    </source>
</evidence>
<dbReference type="PROSITE" id="PS01306">
    <property type="entry name" value="UPF0054"/>
    <property type="match status" value="1"/>
</dbReference>
<comment type="caution">
    <text evidence="9">The sequence shown here is derived from an EMBL/GenBank/DDBJ whole genome shotgun (WGS) entry which is preliminary data.</text>
</comment>
<evidence type="ECO:0000256" key="7">
    <source>
        <dbReference type="ARBA" id="ARBA00022833"/>
    </source>
</evidence>
<keyword evidence="8" id="KW-0963">Cytoplasm</keyword>
<reference evidence="9 10" key="1">
    <citation type="submission" date="2017-11" db="EMBL/GenBank/DDBJ databases">
        <title>Genome-resolved metagenomics identifies genetic mobility, metabolic interactions, and unexpected diversity in perchlorate-reducing communities.</title>
        <authorList>
            <person name="Barnum T.P."/>
            <person name="Figueroa I.A."/>
            <person name="Carlstrom C.I."/>
            <person name="Lucas L.N."/>
            <person name="Engelbrektson A.L."/>
            <person name="Coates J.D."/>
        </authorList>
    </citation>
    <scope>NUCLEOTIDE SEQUENCE [LARGE SCALE GENOMIC DNA]</scope>
    <source>
        <strain evidence="9">BM301</strain>
    </source>
</reference>
<keyword evidence="3 8" id="KW-0540">Nuclease</keyword>
<evidence type="ECO:0000313" key="10">
    <source>
        <dbReference type="Proteomes" id="UP000235015"/>
    </source>
</evidence>
<accession>A0A2N6CZT6</accession>
<dbReference type="InterPro" id="IPR020549">
    <property type="entry name" value="YbeY_CS"/>
</dbReference>
<keyword evidence="7 8" id="KW-0862">Zinc</keyword>
<feature type="binding site" evidence="8">
    <location>
        <position position="122"/>
    </location>
    <ligand>
        <name>Zn(2+)</name>
        <dbReference type="ChEBI" id="CHEBI:29105"/>
        <note>catalytic</note>
    </ligand>
</feature>
<evidence type="ECO:0000256" key="3">
    <source>
        <dbReference type="ARBA" id="ARBA00022722"/>
    </source>
</evidence>
<comment type="cofactor">
    <cofactor evidence="8">
        <name>Zn(2+)</name>
        <dbReference type="ChEBI" id="CHEBI:29105"/>
    </cofactor>
    <text evidence="8">Binds 1 zinc ion.</text>
</comment>
<dbReference type="STRING" id="1111735.GCA_000428045_04074"/>
<comment type="similarity">
    <text evidence="1 8">Belongs to the endoribonuclease YbeY family.</text>
</comment>
<dbReference type="EMBL" id="PKUN01000003">
    <property type="protein sequence ID" value="PLX62881.1"/>
    <property type="molecule type" value="Genomic_DNA"/>
</dbReference>
<feature type="binding site" evidence="8">
    <location>
        <position position="116"/>
    </location>
    <ligand>
        <name>Zn(2+)</name>
        <dbReference type="ChEBI" id="CHEBI:29105"/>
        <note>catalytic</note>
    </ligand>
</feature>
<evidence type="ECO:0000313" key="9">
    <source>
        <dbReference type="EMBL" id="PLX62881.1"/>
    </source>
</evidence>
<organism evidence="9 10">
    <name type="scientific">Sedimenticola selenatireducens</name>
    <dbReference type="NCBI Taxonomy" id="191960"/>
    <lineage>
        <taxon>Bacteria</taxon>
        <taxon>Pseudomonadati</taxon>
        <taxon>Pseudomonadota</taxon>
        <taxon>Gammaproteobacteria</taxon>
        <taxon>Chromatiales</taxon>
        <taxon>Sedimenticolaceae</taxon>
        <taxon>Sedimenticola</taxon>
    </lineage>
</organism>
<dbReference type="GO" id="GO:0008270">
    <property type="term" value="F:zinc ion binding"/>
    <property type="evidence" value="ECO:0007669"/>
    <property type="project" value="UniProtKB-UniRule"/>
</dbReference>
<evidence type="ECO:0000256" key="8">
    <source>
        <dbReference type="HAMAP-Rule" id="MF_00009"/>
    </source>
</evidence>
<dbReference type="GO" id="GO:0006364">
    <property type="term" value="P:rRNA processing"/>
    <property type="evidence" value="ECO:0007669"/>
    <property type="project" value="UniProtKB-UniRule"/>
</dbReference>
<keyword evidence="5 8" id="KW-0255">Endonuclease</keyword>
<comment type="subcellular location">
    <subcellularLocation>
        <location evidence="8">Cytoplasm</location>
    </subcellularLocation>
</comment>
<evidence type="ECO:0000256" key="5">
    <source>
        <dbReference type="ARBA" id="ARBA00022759"/>
    </source>
</evidence>
<name>A0A2N6CZT6_9GAMM</name>
<dbReference type="AlphaFoldDB" id="A0A2N6CZT6"/>
<dbReference type="Proteomes" id="UP000235015">
    <property type="component" value="Unassembled WGS sequence"/>
</dbReference>
<dbReference type="GO" id="GO:0004521">
    <property type="term" value="F:RNA endonuclease activity"/>
    <property type="evidence" value="ECO:0007669"/>
    <property type="project" value="UniProtKB-UniRule"/>
</dbReference>
<dbReference type="Pfam" id="PF02130">
    <property type="entry name" value="YbeY"/>
    <property type="match status" value="1"/>
</dbReference>
<keyword evidence="6 8" id="KW-0378">Hydrolase</keyword>
<dbReference type="InterPro" id="IPR002036">
    <property type="entry name" value="YbeY"/>
</dbReference>
<dbReference type="EC" id="3.1.-.-" evidence="8"/>
<protein>
    <recommendedName>
        <fullName evidence="8">Endoribonuclease YbeY</fullName>
        <ecNumber evidence="8">3.1.-.-</ecNumber>
    </recommendedName>
</protein>
<gene>
    <name evidence="8" type="primary">ybeY</name>
    <name evidence="9" type="ORF">C0630_04770</name>
</gene>
<dbReference type="Gene3D" id="3.40.390.30">
    <property type="entry name" value="Metalloproteases ('zincins'), catalytic domain"/>
    <property type="match status" value="1"/>
</dbReference>
<evidence type="ECO:0000256" key="1">
    <source>
        <dbReference type="ARBA" id="ARBA00010875"/>
    </source>
</evidence>
<dbReference type="GO" id="GO:0005737">
    <property type="term" value="C:cytoplasm"/>
    <property type="evidence" value="ECO:0007669"/>
    <property type="project" value="UniProtKB-SubCell"/>
</dbReference>
<evidence type="ECO:0000256" key="4">
    <source>
        <dbReference type="ARBA" id="ARBA00022723"/>
    </source>
</evidence>
<proteinExistence type="inferred from homology"/>
<dbReference type="GO" id="GO:0004222">
    <property type="term" value="F:metalloendopeptidase activity"/>
    <property type="evidence" value="ECO:0007669"/>
    <property type="project" value="InterPro"/>
</dbReference>
<dbReference type="HAMAP" id="MF_00009">
    <property type="entry name" value="Endoribonucl_YbeY"/>
    <property type="match status" value="1"/>
</dbReference>
<keyword evidence="2 8" id="KW-0690">Ribosome biogenesis</keyword>
<keyword evidence="8" id="KW-0698">rRNA processing</keyword>
<dbReference type="RefSeq" id="WP_420542259.1">
    <property type="nucleotide sequence ID" value="NZ_PKUN01000003.1"/>
</dbReference>
<dbReference type="InterPro" id="IPR023091">
    <property type="entry name" value="MetalPrtase_cat_dom_sf_prd"/>
</dbReference>
<comment type="function">
    <text evidence="8">Single strand-specific metallo-endoribonuclease involved in late-stage 70S ribosome quality control and in maturation of the 3' terminus of the 16S rRNA.</text>
</comment>
<dbReference type="PANTHER" id="PTHR46986">
    <property type="entry name" value="ENDORIBONUCLEASE YBEY, CHLOROPLASTIC"/>
    <property type="match status" value="1"/>
</dbReference>
<sequence>MNLQLEVQRVVEDDGIPGAMQFQSWAEAALNGRLDQAELLVRIVDREESRQLNREYRGKDKPTNVLSFPFEAPAVVESDLLGDLVICAPVVTEEALAQDKLPQAHWAHLLVHGVLHLLGFDHINEQEAEVMEGLEVEILESLGFPDPYQSEREL</sequence>
<dbReference type="SUPFAM" id="SSF55486">
    <property type="entry name" value="Metalloproteases ('zincins'), catalytic domain"/>
    <property type="match status" value="1"/>
</dbReference>
<feature type="binding site" evidence="8">
    <location>
        <position position="112"/>
    </location>
    <ligand>
        <name>Zn(2+)</name>
        <dbReference type="ChEBI" id="CHEBI:29105"/>
        <note>catalytic</note>
    </ligand>
</feature>
<keyword evidence="4 8" id="KW-0479">Metal-binding</keyword>
<dbReference type="NCBIfam" id="TIGR00043">
    <property type="entry name" value="rRNA maturation RNase YbeY"/>
    <property type="match status" value="1"/>
</dbReference>
<dbReference type="PANTHER" id="PTHR46986:SF1">
    <property type="entry name" value="ENDORIBONUCLEASE YBEY, CHLOROPLASTIC"/>
    <property type="match status" value="1"/>
</dbReference>
<evidence type="ECO:0000256" key="2">
    <source>
        <dbReference type="ARBA" id="ARBA00022517"/>
    </source>
</evidence>